<evidence type="ECO:0008006" key="5">
    <source>
        <dbReference type="Google" id="ProtNLM"/>
    </source>
</evidence>
<feature type="chain" id="PRO_5047301522" description="VPEID-CTERM protein sorting domain-containing protein" evidence="2">
    <location>
        <begin position="21"/>
        <end position="62"/>
    </location>
</feature>
<accession>A0ABV3RTC3</accession>
<dbReference type="Proteomes" id="UP001556098">
    <property type="component" value="Unassembled WGS sequence"/>
</dbReference>
<dbReference type="EMBL" id="JBFNXX010000039">
    <property type="protein sequence ID" value="MEW9922251.1"/>
    <property type="molecule type" value="Genomic_DNA"/>
</dbReference>
<keyword evidence="1" id="KW-0812">Transmembrane</keyword>
<evidence type="ECO:0000313" key="3">
    <source>
        <dbReference type="EMBL" id="MEW9922251.1"/>
    </source>
</evidence>
<keyword evidence="1" id="KW-0472">Membrane</keyword>
<feature type="signal peptide" evidence="2">
    <location>
        <begin position="1"/>
        <end position="20"/>
    </location>
</feature>
<keyword evidence="2" id="KW-0732">Signal</keyword>
<name>A0ABV3RTC3_9RHOB</name>
<gene>
    <name evidence="3" type="ORF">AB2B41_21850</name>
</gene>
<organism evidence="3 4">
    <name type="scientific">Sulfitobacter sediminis</name>
    <dbReference type="NCBI Taxonomy" id="3234186"/>
    <lineage>
        <taxon>Bacteria</taxon>
        <taxon>Pseudomonadati</taxon>
        <taxon>Pseudomonadota</taxon>
        <taxon>Alphaproteobacteria</taxon>
        <taxon>Rhodobacterales</taxon>
        <taxon>Roseobacteraceae</taxon>
        <taxon>Sulfitobacter</taxon>
    </lineage>
</organism>
<evidence type="ECO:0000256" key="2">
    <source>
        <dbReference type="SAM" id="SignalP"/>
    </source>
</evidence>
<feature type="transmembrane region" description="Helical" evidence="1">
    <location>
        <begin position="36"/>
        <end position="55"/>
    </location>
</feature>
<evidence type="ECO:0000256" key="1">
    <source>
        <dbReference type="SAM" id="Phobius"/>
    </source>
</evidence>
<keyword evidence="4" id="KW-1185">Reference proteome</keyword>
<proteinExistence type="predicted"/>
<keyword evidence="1" id="KW-1133">Transmembrane helix</keyword>
<comment type="caution">
    <text evidence="3">The sequence shown here is derived from an EMBL/GenBank/DDBJ whole genome shotgun (WGS) entry which is preliminary data.</text>
</comment>
<protein>
    <recommendedName>
        <fullName evidence="5">VPEID-CTERM protein sorting domain-containing protein</fullName>
    </recommendedName>
</protein>
<reference evidence="3 4" key="1">
    <citation type="submission" date="2024-07" db="EMBL/GenBank/DDBJ databases">
        <title>Marimonas sp.nov., isolated from tidal-flat sediment.</title>
        <authorList>
            <person name="Jayan J.N."/>
            <person name="Lee S.S."/>
        </authorList>
    </citation>
    <scope>NUCLEOTIDE SEQUENCE [LARGE SCALE GENOMIC DNA]</scope>
    <source>
        <strain evidence="3 4">MJW-29</strain>
    </source>
</reference>
<evidence type="ECO:0000313" key="4">
    <source>
        <dbReference type="Proteomes" id="UP001556098"/>
    </source>
</evidence>
<dbReference type="RefSeq" id="WP_367879948.1">
    <property type="nucleotide sequence ID" value="NZ_JBFNXX010000039.1"/>
</dbReference>
<sequence length="62" mass="6621">MNKFIFGVMAFFASAPAAFAIDCQTGAECVRVPEISALEGMAAVAALSAVMLLVWERRRRAG</sequence>